<comment type="similarity">
    <text evidence="2">Belongs to the AIR synthase family.</text>
</comment>
<dbReference type="InterPro" id="IPR004733">
    <property type="entry name" value="PurM_cligase"/>
</dbReference>
<dbReference type="PANTHER" id="PTHR10520:SF12">
    <property type="entry name" value="TRIFUNCTIONAL PURINE BIOSYNTHETIC PROTEIN ADENOSINE-3"/>
    <property type="match status" value="1"/>
</dbReference>
<sequence length="367" mass="41212">MIKKITYAQVGDDYYTKDPINKLSQKAARATSINLKKVGYEEISDTRGESAFVWKQGNILMASVIECLGTKNLIADSMRKINGKTYYDIIARDTVATFINDLSTVGAKPLVVHAYWAVADNSWLHDKPRMTDFINGWKKACDLAGATWGGGETPTLKGIITPQTVDLGGSAVGILKSEKRLVTDQKIRNGDRIVLIKSNGVNANGISLARKVSEKLPQGYATKINKNKMYGEALLTPTNIYAKLVQDLLDNNIDIHYIVNITGHGLRKIMRARKNFTYTIEKLFPPQEVFKFIQKHANINDYEMYQTYNMGQDYAIFVNQRNVKKAQSIISKNKFQSLDAGYVSRGPRQVILKPKNITFTSETLDLR</sequence>
<dbReference type="Pfam" id="PF00586">
    <property type="entry name" value="AIRS"/>
    <property type="match status" value="1"/>
</dbReference>
<evidence type="ECO:0000256" key="11">
    <source>
        <dbReference type="ARBA" id="ARBA00049057"/>
    </source>
</evidence>
<dbReference type="GO" id="GO:0005524">
    <property type="term" value="F:ATP binding"/>
    <property type="evidence" value="ECO:0007669"/>
    <property type="project" value="UniProtKB-KW"/>
</dbReference>
<dbReference type="Gene3D" id="3.30.1330.10">
    <property type="entry name" value="PurM-like, N-terminal domain"/>
    <property type="match status" value="1"/>
</dbReference>
<evidence type="ECO:0000313" key="14">
    <source>
        <dbReference type="EMBL" id="KKR87697.1"/>
    </source>
</evidence>
<comment type="catalytic activity">
    <reaction evidence="11">
        <text>2-formamido-N(1)-(5-O-phospho-beta-D-ribosyl)acetamidine + ATP = 5-amino-1-(5-phospho-beta-D-ribosyl)imidazole + ADP + phosphate + H(+)</text>
        <dbReference type="Rhea" id="RHEA:23032"/>
        <dbReference type="ChEBI" id="CHEBI:15378"/>
        <dbReference type="ChEBI" id="CHEBI:30616"/>
        <dbReference type="ChEBI" id="CHEBI:43474"/>
        <dbReference type="ChEBI" id="CHEBI:137981"/>
        <dbReference type="ChEBI" id="CHEBI:147287"/>
        <dbReference type="ChEBI" id="CHEBI:456216"/>
        <dbReference type="EC" id="6.3.3.1"/>
    </reaction>
</comment>
<keyword evidence="5" id="KW-0436">Ligase</keyword>
<comment type="pathway">
    <text evidence="1">Purine metabolism; IMP biosynthesis via de novo pathway; 5-amino-1-(5-phospho-D-ribosyl)imidazole from N(2)-formyl-N(1)-(5-phospho-D-ribosyl)glycinamide: step 2/2.</text>
</comment>
<dbReference type="EMBL" id="LCAG01000003">
    <property type="protein sequence ID" value="KKR87697.1"/>
    <property type="molecule type" value="Genomic_DNA"/>
</dbReference>
<accession>A0A0G0XJ68</accession>
<proteinExistence type="inferred from homology"/>
<evidence type="ECO:0000256" key="7">
    <source>
        <dbReference type="ARBA" id="ARBA00022840"/>
    </source>
</evidence>
<dbReference type="InterPro" id="IPR010918">
    <property type="entry name" value="PurM-like_C_dom"/>
</dbReference>
<dbReference type="InterPro" id="IPR036921">
    <property type="entry name" value="PurM-like_N_sf"/>
</dbReference>
<dbReference type="SUPFAM" id="SSF56042">
    <property type="entry name" value="PurM C-terminal domain-like"/>
    <property type="match status" value="1"/>
</dbReference>
<gene>
    <name evidence="14" type="ORF">UU34_C0003G0039</name>
</gene>
<protein>
    <recommendedName>
        <fullName evidence="4">Phosphoribosylformylglycinamidine cyclo-ligase</fullName>
        <ecNumber evidence="3">6.3.3.1</ecNumber>
    </recommendedName>
    <alternativeName>
        <fullName evidence="9">AIR synthase</fullName>
    </alternativeName>
    <alternativeName>
        <fullName evidence="10">AIRS</fullName>
    </alternativeName>
    <alternativeName>
        <fullName evidence="8">Phosphoribosyl-aminoimidazole synthetase</fullName>
    </alternativeName>
</protein>
<dbReference type="Pfam" id="PF02769">
    <property type="entry name" value="AIRS_C"/>
    <property type="match status" value="1"/>
</dbReference>
<dbReference type="GO" id="GO:0005829">
    <property type="term" value="C:cytosol"/>
    <property type="evidence" value="ECO:0007669"/>
    <property type="project" value="TreeGrafter"/>
</dbReference>
<evidence type="ECO:0000256" key="1">
    <source>
        <dbReference type="ARBA" id="ARBA00004686"/>
    </source>
</evidence>
<evidence type="ECO:0000256" key="4">
    <source>
        <dbReference type="ARBA" id="ARBA00020367"/>
    </source>
</evidence>
<dbReference type="GO" id="GO:0006189">
    <property type="term" value="P:'de novo' IMP biosynthetic process"/>
    <property type="evidence" value="ECO:0007669"/>
    <property type="project" value="UniProtKB-UniPathway"/>
</dbReference>
<evidence type="ECO:0000259" key="13">
    <source>
        <dbReference type="Pfam" id="PF02769"/>
    </source>
</evidence>
<evidence type="ECO:0000256" key="9">
    <source>
        <dbReference type="ARBA" id="ARBA00032931"/>
    </source>
</evidence>
<dbReference type="PANTHER" id="PTHR10520">
    <property type="entry name" value="TRIFUNCTIONAL PURINE BIOSYNTHETIC PROTEIN ADENOSINE-3-RELATED"/>
    <property type="match status" value="1"/>
</dbReference>
<keyword evidence="7" id="KW-0067">ATP-binding</keyword>
<comment type="caution">
    <text evidence="14">The sequence shown here is derived from an EMBL/GenBank/DDBJ whole genome shotgun (WGS) entry which is preliminary data.</text>
</comment>
<evidence type="ECO:0000256" key="5">
    <source>
        <dbReference type="ARBA" id="ARBA00022598"/>
    </source>
</evidence>
<dbReference type="UniPathway" id="UPA00074">
    <property type="reaction ID" value="UER00129"/>
</dbReference>
<dbReference type="InterPro" id="IPR016188">
    <property type="entry name" value="PurM-like_N"/>
</dbReference>
<evidence type="ECO:0000256" key="2">
    <source>
        <dbReference type="ARBA" id="ARBA00010280"/>
    </source>
</evidence>
<feature type="domain" description="PurM-like N-terminal" evidence="12">
    <location>
        <begin position="61"/>
        <end position="174"/>
    </location>
</feature>
<feature type="domain" description="PurM-like C-terminal" evidence="13">
    <location>
        <begin position="189"/>
        <end position="349"/>
    </location>
</feature>
<reference evidence="14 15" key="1">
    <citation type="journal article" date="2015" name="Nature">
        <title>rRNA introns, odd ribosomes, and small enigmatic genomes across a large radiation of phyla.</title>
        <authorList>
            <person name="Brown C.T."/>
            <person name="Hug L.A."/>
            <person name="Thomas B.C."/>
            <person name="Sharon I."/>
            <person name="Castelle C.J."/>
            <person name="Singh A."/>
            <person name="Wilkins M.J."/>
            <person name="Williams K.H."/>
            <person name="Banfield J.F."/>
        </authorList>
    </citation>
    <scope>NUCLEOTIDE SEQUENCE [LARGE SCALE GENOMIC DNA]</scope>
</reference>
<dbReference type="GO" id="GO:0046084">
    <property type="term" value="P:adenine biosynthetic process"/>
    <property type="evidence" value="ECO:0007669"/>
    <property type="project" value="TreeGrafter"/>
</dbReference>
<dbReference type="GO" id="GO:0004641">
    <property type="term" value="F:phosphoribosylformylglycinamidine cyclo-ligase activity"/>
    <property type="evidence" value="ECO:0007669"/>
    <property type="project" value="UniProtKB-EC"/>
</dbReference>
<evidence type="ECO:0000256" key="6">
    <source>
        <dbReference type="ARBA" id="ARBA00022741"/>
    </source>
</evidence>
<keyword evidence="6" id="KW-0547">Nucleotide-binding</keyword>
<dbReference type="GO" id="GO:0004637">
    <property type="term" value="F:phosphoribosylamine-glycine ligase activity"/>
    <property type="evidence" value="ECO:0007669"/>
    <property type="project" value="TreeGrafter"/>
</dbReference>
<dbReference type="Gene3D" id="3.90.650.10">
    <property type="entry name" value="PurM-like C-terminal domain"/>
    <property type="match status" value="1"/>
</dbReference>
<dbReference type="EC" id="6.3.3.1" evidence="3"/>
<dbReference type="AlphaFoldDB" id="A0A0G0XJ68"/>
<evidence type="ECO:0000256" key="3">
    <source>
        <dbReference type="ARBA" id="ARBA00013047"/>
    </source>
</evidence>
<dbReference type="Proteomes" id="UP000034854">
    <property type="component" value="Unassembled WGS sequence"/>
</dbReference>
<organism evidence="14 15">
    <name type="scientific">Candidatus Curtissbacteria bacterium GW2011_GWA1_41_11</name>
    <dbReference type="NCBI Taxonomy" id="1618409"/>
    <lineage>
        <taxon>Bacteria</taxon>
        <taxon>Candidatus Curtissiibacteriota</taxon>
    </lineage>
</organism>
<name>A0A0G0XJ68_9BACT</name>
<evidence type="ECO:0000256" key="8">
    <source>
        <dbReference type="ARBA" id="ARBA00031908"/>
    </source>
</evidence>
<evidence type="ECO:0000259" key="12">
    <source>
        <dbReference type="Pfam" id="PF00586"/>
    </source>
</evidence>
<dbReference type="InterPro" id="IPR036676">
    <property type="entry name" value="PurM-like_C_sf"/>
</dbReference>
<evidence type="ECO:0000256" key="10">
    <source>
        <dbReference type="ARBA" id="ARBA00033093"/>
    </source>
</evidence>
<dbReference type="SUPFAM" id="SSF55326">
    <property type="entry name" value="PurM N-terminal domain-like"/>
    <property type="match status" value="1"/>
</dbReference>
<evidence type="ECO:0000313" key="15">
    <source>
        <dbReference type="Proteomes" id="UP000034854"/>
    </source>
</evidence>